<keyword evidence="1" id="KW-0472">Membrane</keyword>
<organism evidence="2 3">
    <name type="scientific">Acrobeloides nanus</name>
    <dbReference type="NCBI Taxonomy" id="290746"/>
    <lineage>
        <taxon>Eukaryota</taxon>
        <taxon>Metazoa</taxon>
        <taxon>Ecdysozoa</taxon>
        <taxon>Nematoda</taxon>
        <taxon>Chromadorea</taxon>
        <taxon>Rhabditida</taxon>
        <taxon>Tylenchina</taxon>
        <taxon>Cephalobomorpha</taxon>
        <taxon>Cephaloboidea</taxon>
        <taxon>Cephalobidae</taxon>
        <taxon>Acrobeloides</taxon>
    </lineage>
</organism>
<dbReference type="GO" id="GO:0016020">
    <property type="term" value="C:membrane"/>
    <property type="evidence" value="ECO:0007669"/>
    <property type="project" value="InterPro"/>
</dbReference>
<accession>A0A914C8M9</accession>
<name>A0A914C8M9_9BILA</name>
<sequence>AKHSTIRRSSLLRDLKRIKNIEHRLGSNRNRDLCECLVASLAHQKDICNNNIETTQLSFIEERPERPETTTGESAFLGRIVNEQLMPRMTTVKPPMMNEFEERFRRILKRIYRSLQQHEIREEILDERQRIMWQWQCLASVVDRFLLILFSIATSLTVTFFLIIPAAFRDTLGHPFFV</sequence>
<dbReference type="GO" id="GO:0006811">
    <property type="term" value="P:monoatomic ion transport"/>
    <property type="evidence" value="ECO:0007669"/>
    <property type="project" value="InterPro"/>
</dbReference>
<reference evidence="3" key="1">
    <citation type="submission" date="2022-11" db="UniProtKB">
        <authorList>
            <consortium name="WormBaseParasite"/>
        </authorList>
    </citation>
    <scope>IDENTIFICATION</scope>
</reference>
<evidence type="ECO:0000313" key="2">
    <source>
        <dbReference type="Proteomes" id="UP000887540"/>
    </source>
</evidence>
<dbReference type="AlphaFoldDB" id="A0A914C8M9"/>
<proteinExistence type="predicted"/>
<keyword evidence="2" id="KW-1185">Reference proteome</keyword>
<evidence type="ECO:0000313" key="3">
    <source>
        <dbReference type="WBParaSite" id="ACRNAN_Path_548.g2083.t1"/>
    </source>
</evidence>
<feature type="transmembrane region" description="Helical" evidence="1">
    <location>
        <begin position="145"/>
        <end position="168"/>
    </location>
</feature>
<dbReference type="Proteomes" id="UP000887540">
    <property type="component" value="Unplaced"/>
</dbReference>
<keyword evidence="1" id="KW-0812">Transmembrane</keyword>
<evidence type="ECO:0000256" key="1">
    <source>
        <dbReference type="SAM" id="Phobius"/>
    </source>
</evidence>
<keyword evidence="1" id="KW-1133">Transmembrane helix</keyword>
<dbReference type="InterPro" id="IPR036719">
    <property type="entry name" value="Neuro-gated_channel_TM_sf"/>
</dbReference>
<dbReference type="WBParaSite" id="ACRNAN_Path_548.g2083.t1">
    <property type="protein sequence ID" value="ACRNAN_Path_548.g2083.t1"/>
    <property type="gene ID" value="ACRNAN_Path_548.g2083"/>
</dbReference>
<dbReference type="SUPFAM" id="SSF90112">
    <property type="entry name" value="Neurotransmitter-gated ion-channel transmembrane pore"/>
    <property type="match status" value="1"/>
</dbReference>
<protein>
    <submittedName>
        <fullName evidence="3">Neurotransmitter-gated ion-channel transmembrane domain-containing protein</fullName>
    </submittedName>
</protein>